<evidence type="ECO:0000256" key="7">
    <source>
        <dbReference type="ARBA" id="ARBA00022840"/>
    </source>
</evidence>
<gene>
    <name evidence="12" type="ordered locus">Nther_1760</name>
</gene>
<dbReference type="InterPro" id="IPR001267">
    <property type="entry name" value="Thymidine_kinase"/>
</dbReference>
<keyword evidence="7 10" id="KW-0067">ATP-binding</keyword>
<dbReference type="RefSeq" id="WP_012448199.1">
    <property type="nucleotide sequence ID" value="NC_010718.1"/>
</dbReference>
<evidence type="ECO:0000256" key="11">
    <source>
        <dbReference type="RuleBase" id="RU004165"/>
    </source>
</evidence>
<evidence type="ECO:0000256" key="4">
    <source>
        <dbReference type="ARBA" id="ARBA00022679"/>
    </source>
</evidence>
<evidence type="ECO:0000256" key="5">
    <source>
        <dbReference type="ARBA" id="ARBA00022741"/>
    </source>
</evidence>
<dbReference type="GO" id="GO:0071897">
    <property type="term" value="P:DNA biosynthetic process"/>
    <property type="evidence" value="ECO:0007669"/>
    <property type="project" value="UniProtKB-KW"/>
</dbReference>
<evidence type="ECO:0000256" key="6">
    <source>
        <dbReference type="ARBA" id="ARBA00022777"/>
    </source>
</evidence>
<dbReference type="eggNOG" id="COG1435">
    <property type="taxonomic scope" value="Bacteria"/>
</dbReference>
<organism evidence="12 13">
    <name type="scientific">Natranaerobius thermophilus (strain ATCC BAA-1301 / DSM 18059 / JW/NM-WN-LF)</name>
    <dbReference type="NCBI Taxonomy" id="457570"/>
    <lineage>
        <taxon>Bacteria</taxon>
        <taxon>Bacillati</taxon>
        <taxon>Bacillota</taxon>
        <taxon>Clostridia</taxon>
        <taxon>Natranaerobiales</taxon>
        <taxon>Natranaerobiaceae</taxon>
        <taxon>Natranaerobius</taxon>
    </lineage>
</organism>
<dbReference type="InParanoid" id="B2A5H7"/>
<dbReference type="Proteomes" id="UP000001683">
    <property type="component" value="Chromosome"/>
</dbReference>
<dbReference type="SUPFAM" id="SSF52540">
    <property type="entry name" value="P-loop containing nucleoside triphosphate hydrolases"/>
    <property type="match status" value="1"/>
</dbReference>
<dbReference type="PANTHER" id="PTHR11441:SF0">
    <property type="entry name" value="THYMIDINE KINASE, CYTOSOLIC"/>
    <property type="match status" value="1"/>
</dbReference>
<name>B2A5H7_NATTJ</name>
<keyword evidence="3 10" id="KW-0237">DNA synthesis</keyword>
<feature type="binding site" evidence="9">
    <location>
        <position position="174"/>
    </location>
    <ligand>
        <name>substrate</name>
    </ligand>
</feature>
<dbReference type="EC" id="2.7.1.21" evidence="2 10"/>
<protein>
    <recommendedName>
        <fullName evidence="2 10">Thymidine kinase</fullName>
        <ecNumber evidence="2 10">2.7.1.21</ecNumber>
    </recommendedName>
</protein>
<dbReference type="PROSITE" id="PS00603">
    <property type="entry name" value="TK_CELLULAR_TYPE"/>
    <property type="match status" value="1"/>
</dbReference>
<dbReference type="InterPro" id="IPR027417">
    <property type="entry name" value="P-loop_NTPase"/>
</dbReference>
<dbReference type="HOGENOM" id="CLU_064400_3_0_9"/>
<keyword evidence="4 10" id="KW-0808">Transferase</keyword>
<evidence type="ECO:0000313" key="13">
    <source>
        <dbReference type="Proteomes" id="UP000001683"/>
    </source>
</evidence>
<keyword evidence="13" id="KW-1185">Reference proteome</keyword>
<comment type="catalytic activity">
    <reaction evidence="10">
        <text>thymidine + ATP = dTMP + ADP + H(+)</text>
        <dbReference type="Rhea" id="RHEA:19129"/>
        <dbReference type="ChEBI" id="CHEBI:15378"/>
        <dbReference type="ChEBI" id="CHEBI:17748"/>
        <dbReference type="ChEBI" id="CHEBI:30616"/>
        <dbReference type="ChEBI" id="CHEBI:63528"/>
        <dbReference type="ChEBI" id="CHEBI:456216"/>
        <dbReference type="EC" id="2.7.1.21"/>
    </reaction>
</comment>
<evidence type="ECO:0000313" key="12">
    <source>
        <dbReference type="EMBL" id="ACB85332.1"/>
    </source>
</evidence>
<reference evidence="12 13" key="1">
    <citation type="submission" date="2008-04" db="EMBL/GenBank/DDBJ databases">
        <title>Complete sequence of chromosome of Natranaerobius thermophilus JW/NM-WN-LF.</title>
        <authorList>
            <consortium name="US DOE Joint Genome Institute"/>
            <person name="Copeland A."/>
            <person name="Lucas S."/>
            <person name="Lapidus A."/>
            <person name="Glavina del Rio T."/>
            <person name="Dalin E."/>
            <person name="Tice H."/>
            <person name="Bruce D."/>
            <person name="Goodwin L."/>
            <person name="Pitluck S."/>
            <person name="Chertkov O."/>
            <person name="Brettin T."/>
            <person name="Detter J.C."/>
            <person name="Han C."/>
            <person name="Kuske C.R."/>
            <person name="Schmutz J."/>
            <person name="Larimer F."/>
            <person name="Land M."/>
            <person name="Hauser L."/>
            <person name="Kyrpides N."/>
            <person name="Lykidis A."/>
            <person name="Mesbah N.M."/>
            <person name="Wiegel J."/>
        </authorList>
    </citation>
    <scope>NUCLEOTIDE SEQUENCE [LARGE SCALE GENOMIC DNA]</scope>
    <source>
        <strain evidence="13">ATCC BAA-1301 / DSM 18059 / JW/NM-WN-LF</strain>
    </source>
</reference>
<dbReference type="Pfam" id="PF00265">
    <property type="entry name" value="TK"/>
    <property type="match status" value="1"/>
</dbReference>
<feature type="active site" description="Proton acceptor" evidence="8">
    <location>
        <position position="90"/>
    </location>
</feature>
<dbReference type="GO" id="GO:0005829">
    <property type="term" value="C:cytosol"/>
    <property type="evidence" value="ECO:0007669"/>
    <property type="project" value="TreeGrafter"/>
</dbReference>
<dbReference type="PANTHER" id="PTHR11441">
    <property type="entry name" value="THYMIDINE KINASE"/>
    <property type="match status" value="1"/>
</dbReference>
<dbReference type="KEGG" id="nth:Nther_1760"/>
<dbReference type="Gene3D" id="3.40.50.300">
    <property type="entry name" value="P-loop containing nucleotide triphosphate hydrolases"/>
    <property type="match status" value="1"/>
</dbReference>
<proteinExistence type="inferred from homology"/>
<comment type="similarity">
    <text evidence="1 11">Belongs to the thymidine kinase family.</text>
</comment>
<dbReference type="GO" id="GO:0005524">
    <property type="term" value="F:ATP binding"/>
    <property type="evidence" value="ECO:0007669"/>
    <property type="project" value="UniProtKB-KW"/>
</dbReference>
<evidence type="ECO:0000256" key="8">
    <source>
        <dbReference type="PIRSR" id="PIRSR035805-1"/>
    </source>
</evidence>
<dbReference type="FunCoup" id="B2A5H7">
    <property type="interactions" value="223"/>
</dbReference>
<evidence type="ECO:0000256" key="10">
    <source>
        <dbReference type="RuleBase" id="RU000544"/>
    </source>
</evidence>
<dbReference type="PIRSF" id="PIRSF035805">
    <property type="entry name" value="TK_cell"/>
    <property type="match status" value="1"/>
</dbReference>
<accession>B2A5H7</accession>
<dbReference type="OrthoDB" id="9781579at2"/>
<dbReference type="STRING" id="457570.Nther_1760"/>
<evidence type="ECO:0000256" key="1">
    <source>
        <dbReference type="ARBA" id="ARBA00007587"/>
    </source>
</evidence>
<evidence type="ECO:0000256" key="2">
    <source>
        <dbReference type="ARBA" id="ARBA00012118"/>
    </source>
</evidence>
<dbReference type="GO" id="GO:0046104">
    <property type="term" value="P:thymidine metabolic process"/>
    <property type="evidence" value="ECO:0007669"/>
    <property type="project" value="TreeGrafter"/>
</dbReference>
<dbReference type="GO" id="GO:0004797">
    <property type="term" value="F:thymidine kinase activity"/>
    <property type="evidence" value="ECO:0007669"/>
    <property type="project" value="UniProtKB-EC"/>
</dbReference>
<feature type="binding site" evidence="9">
    <location>
        <begin position="166"/>
        <end position="169"/>
    </location>
    <ligand>
        <name>substrate</name>
    </ligand>
</feature>
<evidence type="ECO:0000256" key="9">
    <source>
        <dbReference type="PIRSR" id="PIRSR035805-2"/>
    </source>
</evidence>
<reference evidence="12 13" key="2">
    <citation type="journal article" date="2011" name="J. Bacteriol.">
        <title>Complete genome sequence of the anaerobic, halophilic alkalithermophile Natranaerobius thermophilus JW/NM-WN-LF.</title>
        <authorList>
            <person name="Zhao B."/>
            <person name="Mesbah N.M."/>
            <person name="Dalin E."/>
            <person name="Goodwin L."/>
            <person name="Nolan M."/>
            <person name="Pitluck S."/>
            <person name="Chertkov O."/>
            <person name="Brettin T.S."/>
            <person name="Han J."/>
            <person name="Larimer F.W."/>
            <person name="Land M.L."/>
            <person name="Hauser L."/>
            <person name="Kyrpides N."/>
            <person name="Wiegel J."/>
        </authorList>
    </citation>
    <scope>NUCLEOTIDE SEQUENCE [LARGE SCALE GENOMIC DNA]</scope>
    <source>
        <strain evidence="13">ATCC BAA-1301 / DSM 18059 / JW/NM-WN-LF</strain>
    </source>
</reference>
<dbReference type="Gene3D" id="3.30.60.20">
    <property type="match status" value="1"/>
</dbReference>
<keyword evidence="5 10" id="KW-0547">Nucleotide-binding</keyword>
<sequence>MFRPDCGWIETIHSCAMFAGKTRELLRRLDHLGWAQKSYILFKPHKDNRNEHNIAKSHNGNTLSATSVSSPQEILDITIRKQPDAVAIDEAQFFDTKIIDIVSQLRDQGYWVIIAGLSSTSEGRPFNSMPYLLSISDNITPIYGVCAKCGGIATKTIALFPKSTDVEVGGKEKYEPRCNKCWQEDYNNTDETVANS</sequence>
<dbReference type="EMBL" id="CP001034">
    <property type="protein sequence ID" value="ACB85332.1"/>
    <property type="molecule type" value="Genomic_DNA"/>
</dbReference>
<dbReference type="InterPro" id="IPR020633">
    <property type="entry name" value="Thymidine_kinase_CS"/>
</dbReference>
<dbReference type="AlphaFoldDB" id="B2A5H7"/>
<dbReference type="SUPFAM" id="SSF57716">
    <property type="entry name" value="Glucocorticoid receptor-like (DNA-binding domain)"/>
    <property type="match status" value="1"/>
</dbReference>
<keyword evidence="6 10" id="KW-0418">Kinase</keyword>
<evidence type="ECO:0000256" key="3">
    <source>
        <dbReference type="ARBA" id="ARBA00022634"/>
    </source>
</evidence>